<dbReference type="InterPro" id="IPR000195">
    <property type="entry name" value="Rab-GAP-TBC_dom"/>
</dbReference>
<feature type="domain" description="Rab-GAP TBC" evidence="2">
    <location>
        <begin position="183"/>
        <end position="378"/>
    </location>
</feature>
<dbReference type="InterPro" id="IPR035969">
    <property type="entry name" value="Rab-GAP_TBC_sf"/>
</dbReference>
<proteinExistence type="predicted"/>
<accession>A0AAW2ZU03</accession>
<sequence length="448" mass="51383">MSGDKDPTPVHSATTVVSPTTTVVAGRIVILPHAEEVGLRHGSAPATITSTTGRLNLVVPDRRGEENREAISYDRSDGCDGTEKCSTTSASTNRPPKQHCSQATSTPEMSAISAHCRATAMRRDTYEFHDMFGFCVTEAEKAAEDYERRKKGYSGVYLARWQYMITCLDNVKHDALKKYCRRGVPQPMRCIVWQHLLRSWGMRERFPGTYMRLRSQPLDSKDIEDVIARDLHRTFPTNRLFREGESGQGLEMLRGILHAYANYNTGVGYCQGMGFLAATLILQVEEEEDAFWAFVALMEDERYNMKGVFSHNFPQLQCAFHVFEVLMRQTMPKLYAHLHDRHQIQPYLYAVHWFMTIFTYYFNFGLVSRIWDMFLCEGWKPVYRIALGLLKLEKQRLLSLNTETELLLALKSIQESKRPVEVLRAALKISFKSAYLKDVVADYNAQPR</sequence>
<feature type="compositionally biased region" description="Basic and acidic residues" evidence="1">
    <location>
        <begin position="72"/>
        <end position="83"/>
    </location>
</feature>
<keyword evidence="4" id="KW-1185">Reference proteome</keyword>
<evidence type="ECO:0000256" key="1">
    <source>
        <dbReference type="SAM" id="MobiDB-lite"/>
    </source>
</evidence>
<dbReference type="PANTHER" id="PTHR47219">
    <property type="entry name" value="RAB GTPASE-ACTIVATING PROTEIN 1-LIKE"/>
    <property type="match status" value="1"/>
</dbReference>
<gene>
    <name evidence="3" type="ORF">Q4I31_008363</name>
</gene>
<dbReference type="Gene3D" id="1.10.8.270">
    <property type="entry name" value="putative rabgap domain of human tbc1 domain family member 14 like domains"/>
    <property type="match status" value="1"/>
</dbReference>
<dbReference type="GO" id="GO:0005096">
    <property type="term" value="F:GTPase activator activity"/>
    <property type="evidence" value="ECO:0007669"/>
    <property type="project" value="TreeGrafter"/>
</dbReference>
<dbReference type="InterPro" id="IPR050302">
    <property type="entry name" value="Rab_GAP_TBC_domain"/>
</dbReference>
<dbReference type="SMART" id="SM00164">
    <property type="entry name" value="TBC"/>
    <property type="match status" value="1"/>
</dbReference>
<organism evidence="3 4">
    <name type="scientific">Leishmania lindenbergi</name>
    <dbReference type="NCBI Taxonomy" id="651832"/>
    <lineage>
        <taxon>Eukaryota</taxon>
        <taxon>Discoba</taxon>
        <taxon>Euglenozoa</taxon>
        <taxon>Kinetoplastea</taxon>
        <taxon>Metakinetoplastina</taxon>
        <taxon>Trypanosomatida</taxon>
        <taxon>Trypanosomatidae</taxon>
        <taxon>Leishmaniinae</taxon>
        <taxon>Leishmania</taxon>
    </lineage>
</organism>
<evidence type="ECO:0000313" key="3">
    <source>
        <dbReference type="EMBL" id="KAL0492664.1"/>
    </source>
</evidence>
<dbReference type="Proteomes" id="UP001500131">
    <property type="component" value="Unassembled WGS sequence"/>
</dbReference>
<dbReference type="FunFam" id="1.10.8.270:FF:000016">
    <property type="entry name" value="TBC1 domain family member 2A"/>
    <property type="match status" value="1"/>
</dbReference>
<dbReference type="EMBL" id="JBAMZK010000037">
    <property type="protein sequence ID" value="KAL0492664.1"/>
    <property type="molecule type" value="Genomic_DNA"/>
</dbReference>
<dbReference type="Gene3D" id="1.10.472.80">
    <property type="entry name" value="Ypt/Rab-GAP domain of gyp1p, domain 3"/>
    <property type="match status" value="1"/>
</dbReference>
<name>A0AAW2ZU03_9TRYP</name>
<dbReference type="PROSITE" id="PS50086">
    <property type="entry name" value="TBC_RABGAP"/>
    <property type="match status" value="1"/>
</dbReference>
<dbReference type="AlphaFoldDB" id="A0AAW2ZU03"/>
<comment type="caution">
    <text evidence="3">The sequence shown here is derived from an EMBL/GenBank/DDBJ whole genome shotgun (WGS) entry which is preliminary data.</text>
</comment>
<dbReference type="SUPFAM" id="SSF47923">
    <property type="entry name" value="Ypt/Rab-GAP domain of gyp1p"/>
    <property type="match status" value="2"/>
</dbReference>
<dbReference type="Pfam" id="PF00566">
    <property type="entry name" value="RabGAP-TBC"/>
    <property type="match status" value="1"/>
</dbReference>
<evidence type="ECO:0000313" key="4">
    <source>
        <dbReference type="Proteomes" id="UP001500131"/>
    </source>
</evidence>
<protein>
    <submittedName>
        <fullName evidence="3">Rab-GTPase-TBC domain containing protein</fullName>
    </submittedName>
</protein>
<dbReference type="PANTHER" id="PTHR47219:SF9">
    <property type="entry name" value="GTPASE ACTIVATING PROTEIN AND CENTROSOME-ASSOCIATED, ISOFORM B"/>
    <property type="match status" value="1"/>
</dbReference>
<dbReference type="Gene3D" id="1.10.10.750">
    <property type="entry name" value="Ypt/Rab-GAP domain of gyp1p, domain 1"/>
    <property type="match status" value="1"/>
</dbReference>
<dbReference type="GO" id="GO:0031267">
    <property type="term" value="F:small GTPase binding"/>
    <property type="evidence" value="ECO:0007669"/>
    <property type="project" value="TreeGrafter"/>
</dbReference>
<evidence type="ECO:0000259" key="2">
    <source>
        <dbReference type="PROSITE" id="PS50086"/>
    </source>
</evidence>
<feature type="region of interest" description="Disordered" evidence="1">
    <location>
        <begin position="72"/>
        <end position="106"/>
    </location>
</feature>
<reference evidence="3 4" key="1">
    <citation type="submission" date="2024-02" db="EMBL/GenBank/DDBJ databases">
        <title>FIRST GENOME SEQUENCES OF Leishmania (Viannia) shawi, Leishmania (Viannia) lindenbergi AND Leishmania (Viannia) utingensis.</title>
        <authorList>
            <person name="Resadore F."/>
            <person name="Custodio M.G.F."/>
            <person name="Boite M.C."/>
            <person name="Cupolillo E."/>
            <person name="Ferreira G.E.M."/>
        </authorList>
    </citation>
    <scope>NUCLEOTIDE SEQUENCE [LARGE SCALE GENOMIC DNA]</scope>
    <source>
        <strain evidence="3 4">MHOM/BR/1966/M15733</strain>
    </source>
</reference>
<feature type="compositionally biased region" description="Polar residues" evidence="1">
    <location>
        <begin position="84"/>
        <end position="106"/>
    </location>
</feature>